<dbReference type="EMBL" id="CP079216">
    <property type="protein sequence ID" value="QXT62858.1"/>
    <property type="molecule type" value="Genomic_DNA"/>
</dbReference>
<reference evidence="2 3" key="1">
    <citation type="submission" date="2021-07" db="EMBL/GenBank/DDBJ databases">
        <title>complete genome sequencing of Tessaracoccus sp.J1M15.</title>
        <authorList>
            <person name="Bae J.-W."/>
            <person name="Kim D.-y."/>
        </authorList>
    </citation>
    <scope>NUCLEOTIDE SEQUENCE [LARGE SCALE GENOMIC DNA]</scope>
    <source>
        <strain evidence="2 3">J1M15</strain>
    </source>
</reference>
<dbReference type="InterPro" id="IPR000600">
    <property type="entry name" value="ROK"/>
</dbReference>
<dbReference type="Proteomes" id="UP000824504">
    <property type="component" value="Chromosome"/>
</dbReference>
<gene>
    <name evidence="2" type="ORF">KDB89_14210</name>
</gene>
<evidence type="ECO:0000313" key="2">
    <source>
        <dbReference type="EMBL" id="QXT62858.1"/>
    </source>
</evidence>
<accession>A0ABX8SHV7</accession>
<dbReference type="CDD" id="cd23763">
    <property type="entry name" value="ASKHA_ATPase_ROK"/>
    <property type="match status" value="1"/>
</dbReference>
<sequence>MSDVTTGADASTVRHWNERAVIDAMEGRANLRVAEVATLTGLTSASAGDVLRGLQRKGWVEELSPERSGMGRPARSYRLRELPVSVLGVDVGGHTVRAVLLRPDGTVEQVGRAAIPEPRAAVASMLDAVRRATQGVDPDAVWMTGAAISGAIDTTGTVIRSVALPHLEGLDAHAILASAVPGPLRIYHDTRAALWAESTAVAPRHVMLIHLGRRPSIAWVLNGADYLGAHGTAGDLATSDLIQPWEGIARHAGLPDPVGASLEAAGAGDREAVSSAREFFRRITPQLAFAIALVDPATVVVAGALAPAVRDLGEEFRVAVSARVQVAPEIRFSSLDEFAVASGAAQLARARVRRLLLENPGGVAAAQRSSLGGSPSVS</sequence>
<protein>
    <submittedName>
        <fullName evidence="2">ROK family protein</fullName>
    </submittedName>
</protein>
<organism evidence="2 3">
    <name type="scientific">Tessaracoccus palaemonis</name>
    <dbReference type="NCBI Taxonomy" id="2829499"/>
    <lineage>
        <taxon>Bacteria</taxon>
        <taxon>Bacillati</taxon>
        <taxon>Actinomycetota</taxon>
        <taxon>Actinomycetes</taxon>
        <taxon>Propionibacteriales</taxon>
        <taxon>Propionibacteriaceae</taxon>
        <taxon>Tessaracoccus</taxon>
    </lineage>
</organism>
<dbReference type="RefSeq" id="WP_219082131.1">
    <property type="nucleotide sequence ID" value="NZ_CP079216.1"/>
</dbReference>
<dbReference type="PANTHER" id="PTHR18964">
    <property type="entry name" value="ROK (REPRESSOR, ORF, KINASE) FAMILY"/>
    <property type="match status" value="1"/>
</dbReference>
<comment type="similarity">
    <text evidence="1">Belongs to the ROK (NagC/XylR) family.</text>
</comment>
<name>A0ABX8SHV7_9ACTN</name>
<evidence type="ECO:0000313" key="3">
    <source>
        <dbReference type="Proteomes" id="UP000824504"/>
    </source>
</evidence>
<dbReference type="Pfam" id="PF00480">
    <property type="entry name" value="ROK"/>
    <property type="match status" value="1"/>
</dbReference>
<proteinExistence type="inferred from homology"/>
<dbReference type="PANTHER" id="PTHR18964:SF149">
    <property type="entry name" value="BIFUNCTIONAL UDP-N-ACETYLGLUCOSAMINE 2-EPIMERASE_N-ACETYLMANNOSAMINE KINASE"/>
    <property type="match status" value="1"/>
</dbReference>
<evidence type="ECO:0000256" key="1">
    <source>
        <dbReference type="ARBA" id="ARBA00006479"/>
    </source>
</evidence>
<keyword evidence="3" id="KW-1185">Reference proteome</keyword>